<organism evidence="2 3">
    <name type="scientific">Fusarium mangiferae</name>
    <name type="common">Mango malformation disease fungus</name>
    <dbReference type="NCBI Taxonomy" id="192010"/>
    <lineage>
        <taxon>Eukaryota</taxon>
        <taxon>Fungi</taxon>
        <taxon>Dikarya</taxon>
        <taxon>Ascomycota</taxon>
        <taxon>Pezizomycotina</taxon>
        <taxon>Sordariomycetes</taxon>
        <taxon>Hypocreomycetidae</taxon>
        <taxon>Hypocreales</taxon>
        <taxon>Nectriaceae</taxon>
        <taxon>Fusarium</taxon>
        <taxon>Fusarium fujikuroi species complex</taxon>
    </lineage>
</organism>
<name>A0A1L7UJ96_FUSMA</name>
<evidence type="ECO:0000313" key="3">
    <source>
        <dbReference type="Proteomes" id="UP000184255"/>
    </source>
</evidence>
<reference evidence="3" key="1">
    <citation type="journal article" date="2016" name="Genome Biol. Evol.">
        <title>Comparative 'omics' of the Fusarium fujikuroi species complex highlights differences in genetic potential and metabolite synthesis.</title>
        <authorList>
            <person name="Niehaus E.-M."/>
            <person name="Muensterkoetter M."/>
            <person name="Proctor R.H."/>
            <person name="Brown D.W."/>
            <person name="Sharon A."/>
            <person name="Idan Y."/>
            <person name="Oren-Young L."/>
            <person name="Sieber C.M."/>
            <person name="Novak O."/>
            <person name="Pencik A."/>
            <person name="Tarkowska D."/>
            <person name="Hromadova K."/>
            <person name="Freeman S."/>
            <person name="Maymon M."/>
            <person name="Elazar M."/>
            <person name="Youssef S.A."/>
            <person name="El-Shabrawy E.S.M."/>
            <person name="Shalaby A.B.A."/>
            <person name="Houterman P."/>
            <person name="Brock N.L."/>
            <person name="Burkhardt I."/>
            <person name="Tsavkelova E.A."/>
            <person name="Dickschat J.S."/>
            <person name="Galuszka P."/>
            <person name="Gueldener U."/>
            <person name="Tudzynski B."/>
        </authorList>
    </citation>
    <scope>NUCLEOTIDE SEQUENCE [LARGE SCALE GENOMIC DNA]</scope>
    <source>
        <strain evidence="3">MRC7560</strain>
    </source>
</reference>
<evidence type="ECO:0000256" key="1">
    <source>
        <dbReference type="SAM" id="MobiDB-lite"/>
    </source>
</evidence>
<feature type="compositionally biased region" description="Polar residues" evidence="1">
    <location>
        <begin position="61"/>
        <end position="83"/>
    </location>
</feature>
<proteinExistence type="predicted"/>
<dbReference type="AlphaFoldDB" id="A0A1L7UJ96"/>
<dbReference type="EMBL" id="FCQH01000022">
    <property type="protein sequence ID" value="CVL08115.1"/>
    <property type="molecule type" value="Genomic_DNA"/>
</dbReference>
<keyword evidence="3" id="KW-1185">Reference proteome</keyword>
<dbReference type="Proteomes" id="UP000184255">
    <property type="component" value="Unassembled WGS sequence"/>
</dbReference>
<evidence type="ECO:0000313" key="2">
    <source>
        <dbReference type="EMBL" id="CVL08115.1"/>
    </source>
</evidence>
<dbReference type="GeneID" id="65093470"/>
<gene>
    <name evidence="2" type="ORF">FMAN_14221</name>
</gene>
<dbReference type="RefSeq" id="XP_041690903.1">
    <property type="nucleotide sequence ID" value="XM_041825532.1"/>
</dbReference>
<comment type="caution">
    <text evidence="2">The sequence shown here is derived from an EMBL/GenBank/DDBJ whole genome shotgun (WGS) entry which is preliminary data.</text>
</comment>
<accession>A0A1L7UJ96</accession>
<feature type="region of interest" description="Disordered" evidence="1">
    <location>
        <begin position="57"/>
        <end position="101"/>
    </location>
</feature>
<sequence length="144" mass="16222">MKDGTLTTDDIAFWKGKEQFFANEWRRIEAKKGNTKLPQSTMIGAAAEKIHAWIPDPSLHDSVTNQRATTRVEQQTAEHTLSPSLDRRTGKHKRKQAAATQRIRFKHAAIRKKKTRALNTPIRRSEASAKAMGFQVTKSVGAED</sequence>
<dbReference type="VEuPathDB" id="FungiDB:FMAN_14221"/>
<feature type="region of interest" description="Disordered" evidence="1">
    <location>
        <begin position="114"/>
        <end position="144"/>
    </location>
</feature>
<protein>
    <submittedName>
        <fullName evidence="2">Uncharacterized protein</fullName>
    </submittedName>
</protein>